<dbReference type="PANTHER" id="PTHR28272:SF1">
    <property type="entry name" value="RIBONUCLEASES P_MRP PROTEIN SUBUNIT POP3"/>
    <property type="match status" value="1"/>
</dbReference>
<dbReference type="OrthoDB" id="20109at2759"/>
<name>A0A8E2EGU8_9PEZI</name>
<reference evidence="2 3" key="1">
    <citation type="journal article" date="2016" name="Nat. Commun.">
        <title>Ectomycorrhizal ecology is imprinted in the genome of the dominant symbiotic fungus Cenococcum geophilum.</title>
        <authorList>
            <consortium name="DOE Joint Genome Institute"/>
            <person name="Peter M."/>
            <person name="Kohler A."/>
            <person name="Ohm R.A."/>
            <person name="Kuo A."/>
            <person name="Krutzmann J."/>
            <person name="Morin E."/>
            <person name="Arend M."/>
            <person name="Barry K.W."/>
            <person name="Binder M."/>
            <person name="Choi C."/>
            <person name="Clum A."/>
            <person name="Copeland A."/>
            <person name="Grisel N."/>
            <person name="Haridas S."/>
            <person name="Kipfer T."/>
            <person name="LaButti K."/>
            <person name="Lindquist E."/>
            <person name="Lipzen A."/>
            <person name="Maire R."/>
            <person name="Meier B."/>
            <person name="Mihaltcheva S."/>
            <person name="Molinier V."/>
            <person name="Murat C."/>
            <person name="Poggeler S."/>
            <person name="Quandt C.A."/>
            <person name="Sperisen C."/>
            <person name="Tritt A."/>
            <person name="Tisserant E."/>
            <person name="Crous P.W."/>
            <person name="Henrissat B."/>
            <person name="Nehls U."/>
            <person name="Egli S."/>
            <person name="Spatafora J.W."/>
            <person name="Grigoriev I.V."/>
            <person name="Martin F.M."/>
        </authorList>
    </citation>
    <scope>NUCLEOTIDE SEQUENCE [LARGE SCALE GENOMIC DNA]</scope>
    <source>
        <strain evidence="2 3">CBS 459.81</strain>
    </source>
</reference>
<dbReference type="EMBL" id="KV744858">
    <property type="protein sequence ID" value="OCK83546.1"/>
    <property type="molecule type" value="Genomic_DNA"/>
</dbReference>
<keyword evidence="3" id="KW-1185">Reference proteome</keyword>
<organism evidence="2 3">
    <name type="scientific">Lepidopterella palustris CBS 459.81</name>
    <dbReference type="NCBI Taxonomy" id="1314670"/>
    <lineage>
        <taxon>Eukaryota</taxon>
        <taxon>Fungi</taxon>
        <taxon>Dikarya</taxon>
        <taxon>Ascomycota</taxon>
        <taxon>Pezizomycotina</taxon>
        <taxon>Dothideomycetes</taxon>
        <taxon>Pleosporomycetidae</taxon>
        <taxon>Mytilinidiales</taxon>
        <taxon>Argynnaceae</taxon>
        <taxon>Lepidopterella</taxon>
    </lineage>
</organism>
<accession>A0A8E2EGU8</accession>
<feature type="region of interest" description="Disordered" evidence="1">
    <location>
        <begin position="53"/>
        <end position="81"/>
    </location>
</feature>
<sequence length="280" mass="29594">MASTATPSKKGGPKHVFKVDSPFTATTWPSIAPKDHDIILDMLCNLLMPLGRHRKLHHPPSQGKKRKRTSTTSPSAADIPPSLPLSKHLTIGLNSTTRHLESLAKLSAVQDALITPVPQAASTPISPAPAPQPPKLLSVIIFPHPNPHSSLLHAHIPTLIYLSSLSATPLSRTRLVLLSTASEARLASALHLPRVGALGIMEGAPGADALVSFVREVVGEVEVPWVAELLGKGEIGWLGTKVVVESKGGEGLEKEGGNVRGDTEKGKKKGNRREAGNACD</sequence>
<feature type="region of interest" description="Disordered" evidence="1">
    <location>
        <begin position="249"/>
        <end position="280"/>
    </location>
</feature>
<evidence type="ECO:0000256" key="1">
    <source>
        <dbReference type="SAM" id="MobiDB-lite"/>
    </source>
</evidence>
<evidence type="ECO:0000313" key="2">
    <source>
        <dbReference type="EMBL" id="OCK83546.1"/>
    </source>
</evidence>
<dbReference type="GO" id="GO:0005829">
    <property type="term" value="C:cytosol"/>
    <property type="evidence" value="ECO:0007669"/>
    <property type="project" value="TreeGrafter"/>
</dbReference>
<dbReference type="PANTHER" id="PTHR28272">
    <property type="entry name" value="RIBONUCLEASES P/MRP PROTEIN SUBUNIT POP3"/>
    <property type="match status" value="1"/>
</dbReference>
<dbReference type="AlphaFoldDB" id="A0A8E2EGU8"/>
<protein>
    <submittedName>
        <fullName evidence="2">Uncharacterized protein</fullName>
    </submittedName>
</protein>
<dbReference type="InterPro" id="IPR013241">
    <property type="entry name" value="RNase_P_Pop3"/>
</dbReference>
<evidence type="ECO:0000313" key="3">
    <source>
        <dbReference type="Proteomes" id="UP000250266"/>
    </source>
</evidence>
<dbReference type="Proteomes" id="UP000250266">
    <property type="component" value="Unassembled WGS sequence"/>
</dbReference>
<dbReference type="GO" id="GO:0008033">
    <property type="term" value="P:tRNA processing"/>
    <property type="evidence" value="ECO:0007669"/>
    <property type="project" value="InterPro"/>
</dbReference>
<dbReference type="GO" id="GO:0000172">
    <property type="term" value="C:ribonuclease MRP complex"/>
    <property type="evidence" value="ECO:0007669"/>
    <property type="project" value="TreeGrafter"/>
</dbReference>
<dbReference type="GO" id="GO:0006364">
    <property type="term" value="P:rRNA processing"/>
    <property type="evidence" value="ECO:0007669"/>
    <property type="project" value="InterPro"/>
</dbReference>
<proteinExistence type="predicted"/>
<dbReference type="GO" id="GO:0005655">
    <property type="term" value="C:nucleolar ribonuclease P complex"/>
    <property type="evidence" value="ECO:0007669"/>
    <property type="project" value="TreeGrafter"/>
</dbReference>
<dbReference type="GO" id="GO:0004526">
    <property type="term" value="F:ribonuclease P activity"/>
    <property type="evidence" value="ECO:0007669"/>
    <property type="project" value="TreeGrafter"/>
</dbReference>
<dbReference type="GO" id="GO:0034965">
    <property type="term" value="P:intronic box C/D snoRNA processing"/>
    <property type="evidence" value="ECO:0007669"/>
    <property type="project" value="TreeGrafter"/>
</dbReference>
<gene>
    <name evidence="2" type="ORF">K432DRAFT_466713</name>
</gene>
<dbReference type="GO" id="GO:0000171">
    <property type="term" value="F:ribonuclease MRP activity"/>
    <property type="evidence" value="ECO:0007669"/>
    <property type="project" value="TreeGrafter"/>
</dbReference>
<feature type="compositionally biased region" description="Basic and acidic residues" evidence="1">
    <location>
        <begin position="249"/>
        <end position="265"/>
    </location>
</feature>
<feature type="compositionally biased region" description="Basic residues" evidence="1">
    <location>
        <begin position="53"/>
        <end position="69"/>
    </location>
</feature>